<reference evidence="1 2" key="1">
    <citation type="journal article" date="2019" name="Commun. Biol.">
        <title>The bagworm genome reveals a unique fibroin gene that provides high tensile strength.</title>
        <authorList>
            <person name="Kono N."/>
            <person name="Nakamura H."/>
            <person name="Ohtoshi R."/>
            <person name="Tomita M."/>
            <person name="Numata K."/>
            <person name="Arakawa K."/>
        </authorList>
    </citation>
    <scope>NUCLEOTIDE SEQUENCE [LARGE SCALE GENOMIC DNA]</scope>
</reference>
<comment type="caution">
    <text evidence="1">The sequence shown here is derived from an EMBL/GenBank/DDBJ whole genome shotgun (WGS) entry which is preliminary data.</text>
</comment>
<name>A0A4C2ACG8_EUMVA</name>
<dbReference type="EMBL" id="BGZK01002820">
    <property type="protein sequence ID" value="GBP96685.1"/>
    <property type="molecule type" value="Genomic_DNA"/>
</dbReference>
<dbReference type="Proteomes" id="UP000299102">
    <property type="component" value="Unassembled WGS sequence"/>
</dbReference>
<evidence type="ECO:0000313" key="2">
    <source>
        <dbReference type="Proteomes" id="UP000299102"/>
    </source>
</evidence>
<dbReference type="PANTHER" id="PTHR33626">
    <property type="entry name" value="ZGC:158463"/>
    <property type="match status" value="1"/>
</dbReference>
<evidence type="ECO:0000313" key="1">
    <source>
        <dbReference type="EMBL" id="GBP96685.1"/>
    </source>
</evidence>
<gene>
    <name evidence="1" type="ORF">EVAR_90010_1</name>
</gene>
<dbReference type="PANTHER" id="PTHR33626:SF2">
    <property type="match status" value="1"/>
</dbReference>
<sequence>MRGGYQNFNIFVRVCMDRRFLTPASSAICEHTAARRVTVRPAGVPCAACTVCVDVSATTMVVTGNGESGFDSGEEPEKRLPHPRKAAGANYPLPARGVGGAICLVNSGNERDSSLLNRRRHSGVRGVRVARLTGGVIKIFLEGPAASSRTRLSNNRSVMPLDVLGRTRATLKESACSPWPRGPGNPLKLLRAGDWGLQLSPINEEFLVSASHKLALITSLPFVHTARRYYRLNDLVRSSDTRWLYRPSASLGS</sequence>
<organism evidence="1 2">
    <name type="scientific">Eumeta variegata</name>
    <name type="common">Bagworm moth</name>
    <name type="synonym">Eumeta japonica</name>
    <dbReference type="NCBI Taxonomy" id="151549"/>
    <lineage>
        <taxon>Eukaryota</taxon>
        <taxon>Metazoa</taxon>
        <taxon>Ecdysozoa</taxon>
        <taxon>Arthropoda</taxon>
        <taxon>Hexapoda</taxon>
        <taxon>Insecta</taxon>
        <taxon>Pterygota</taxon>
        <taxon>Neoptera</taxon>
        <taxon>Endopterygota</taxon>
        <taxon>Lepidoptera</taxon>
        <taxon>Glossata</taxon>
        <taxon>Ditrysia</taxon>
        <taxon>Tineoidea</taxon>
        <taxon>Psychidae</taxon>
        <taxon>Oiketicinae</taxon>
        <taxon>Eumeta</taxon>
    </lineage>
</organism>
<proteinExistence type="predicted"/>
<keyword evidence="2" id="KW-1185">Reference proteome</keyword>
<protein>
    <submittedName>
        <fullName evidence="1">Uncharacterized protein</fullName>
    </submittedName>
</protein>
<accession>A0A4C2ACG8</accession>
<dbReference type="AlphaFoldDB" id="A0A4C2ACG8"/>
<dbReference type="OrthoDB" id="6964405at2759"/>